<dbReference type="EMBL" id="CACRST010000010">
    <property type="protein sequence ID" value="VYS87988.1"/>
    <property type="molecule type" value="Genomic_DNA"/>
</dbReference>
<evidence type="ECO:0000256" key="1">
    <source>
        <dbReference type="SAM" id="Phobius"/>
    </source>
</evidence>
<keyword evidence="1" id="KW-0812">Transmembrane</keyword>
<sequence>MSNKLIKPKDQEAKIRKKKKIWKLCAALLAVALVLFVFIWTKVAITSVKFQKQLEQMVLGKDYFIEDVVIRKKDTDIYSSGKYSLTKNYFFYYGKDKTKRMQVPESMYKEYQVGDSIPAYTTDHIYYDYEKDGILPREEFRDNELMKANGVICGCVICILALYLFLEKKCM</sequence>
<dbReference type="RefSeq" id="WP_156353312.1">
    <property type="nucleotide sequence ID" value="NZ_CACRST010000010.1"/>
</dbReference>
<evidence type="ECO:0000313" key="2">
    <source>
        <dbReference type="EMBL" id="VYS87988.1"/>
    </source>
</evidence>
<evidence type="ECO:0008006" key="3">
    <source>
        <dbReference type="Google" id="ProtNLM"/>
    </source>
</evidence>
<reference evidence="2" key="1">
    <citation type="submission" date="2019-11" db="EMBL/GenBank/DDBJ databases">
        <authorList>
            <person name="Feng L."/>
        </authorList>
    </citation>
    <scope>NUCLEOTIDE SEQUENCE</scope>
    <source>
        <strain evidence="2">BgluceraseaLFYP119</strain>
    </source>
</reference>
<keyword evidence="1" id="KW-0472">Membrane</keyword>
<accession>A0A6N2S5G7</accession>
<organism evidence="2">
    <name type="scientific">Blautia glucerasea</name>
    <dbReference type="NCBI Taxonomy" id="536633"/>
    <lineage>
        <taxon>Bacteria</taxon>
        <taxon>Bacillati</taxon>
        <taxon>Bacillota</taxon>
        <taxon>Clostridia</taxon>
        <taxon>Lachnospirales</taxon>
        <taxon>Lachnospiraceae</taxon>
        <taxon>Blautia</taxon>
    </lineage>
</organism>
<feature type="transmembrane region" description="Helical" evidence="1">
    <location>
        <begin position="148"/>
        <end position="166"/>
    </location>
</feature>
<feature type="transmembrane region" description="Helical" evidence="1">
    <location>
        <begin position="21"/>
        <end position="40"/>
    </location>
</feature>
<gene>
    <name evidence="2" type="ORF">BGLFYP119_00952</name>
</gene>
<protein>
    <recommendedName>
        <fullName evidence="3">DUF3592 domain-containing protein</fullName>
    </recommendedName>
</protein>
<keyword evidence="1" id="KW-1133">Transmembrane helix</keyword>
<dbReference type="AlphaFoldDB" id="A0A6N2S5G7"/>
<proteinExistence type="predicted"/>
<name>A0A6N2S5G7_9FIRM</name>